<dbReference type="SUPFAM" id="SSF81411">
    <property type="entry name" value="Mitochondrial cytochrome c oxidase subunit VIa"/>
    <property type="match status" value="1"/>
</dbReference>
<keyword evidence="2" id="KW-0999">Mitochondrion inner membrane</keyword>
<dbReference type="Proteomes" id="UP001177023">
    <property type="component" value="Unassembled WGS sequence"/>
</dbReference>
<comment type="caution">
    <text evidence="8">The sequence shown here is derived from an EMBL/GenBank/DDBJ whole genome shotgun (WGS) entry which is preliminary data.</text>
</comment>
<feature type="transmembrane region" description="Helical" evidence="7">
    <location>
        <begin position="56"/>
        <end position="74"/>
    </location>
</feature>
<evidence type="ECO:0000313" key="9">
    <source>
        <dbReference type="Proteomes" id="UP001177023"/>
    </source>
</evidence>
<evidence type="ECO:0000256" key="2">
    <source>
        <dbReference type="ARBA" id="ARBA00022792"/>
    </source>
</evidence>
<dbReference type="GO" id="GO:0030234">
    <property type="term" value="F:enzyme regulator activity"/>
    <property type="evidence" value="ECO:0007669"/>
    <property type="project" value="TreeGrafter"/>
</dbReference>
<evidence type="ECO:0000256" key="1">
    <source>
        <dbReference type="ARBA" id="ARBA00004273"/>
    </source>
</evidence>
<dbReference type="Pfam" id="PF02046">
    <property type="entry name" value="COX6A"/>
    <property type="match status" value="1"/>
</dbReference>
<dbReference type="GO" id="GO:0006123">
    <property type="term" value="P:mitochondrial electron transport, cytochrome c to oxygen"/>
    <property type="evidence" value="ECO:0007669"/>
    <property type="project" value="TreeGrafter"/>
</dbReference>
<keyword evidence="7" id="KW-0812">Transmembrane</keyword>
<accession>A0AA36D731</accession>
<feature type="non-terminal residue" evidence="8">
    <location>
        <position position="1"/>
    </location>
</feature>
<gene>
    <name evidence="8" type="ORF">MSPICULIGERA_LOCUS19173</name>
</gene>
<comment type="subcellular location">
    <subcellularLocation>
        <location evidence="1">Mitochondrion inner membrane</location>
    </subcellularLocation>
</comment>
<dbReference type="EMBL" id="CATQJA010002662">
    <property type="protein sequence ID" value="CAJ0581004.1"/>
    <property type="molecule type" value="Genomic_DNA"/>
</dbReference>
<evidence type="ECO:0000256" key="5">
    <source>
        <dbReference type="ARBA" id="ARBA00023136"/>
    </source>
</evidence>
<comment type="similarity">
    <text evidence="6">Belongs to the cytochrome c oxidase subunit 6A family.</text>
</comment>
<keyword evidence="3" id="KW-0809">Transit peptide</keyword>
<dbReference type="AlphaFoldDB" id="A0AA36D731"/>
<dbReference type="Gene3D" id="4.10.95.10">
    <property type="entry name" value="Cytochrome c oxidase, subunit VIa"/>
    <property type="match status" value="1"/>
</dbReference>
<dbReference type="PANTHER" id="PTHR11504:SF0">
    <property type="entry name" value="CYTOCHROME C OXIDASE SUBUNIT"/>
    <property type="match status" value="1"/>
</dbReference>
<evidence type="ECO:0000256" key="7">
    <source>
        <dbReference type="SAM" id="Phobius"/>
    </source>
</evidence>
<reference evidence="8" key="1">
    <citation type="submission" date="2023-06" db="EMBL/GenBank/DDBJ databases">
        <authorList>
            <person name="Delattre M."/>
        </authorList>
    </citation>
    <scope>NUCLEOTIDE SEQUENCE</scope>
    <source>
        <strain evidence="8">AF72</strain>
    </source>
</reference>
<keyword evidence="7" id="KW-1133">Transmembrane helix</keyword>
<evidence type="ECO:0008006" key="10">
    <source>
        <dbReference type="Google" id="ProtNLM"/>
    </source>
</evidence>
<keyword evidence="5 7" id="KW-0472">Membrane</keyword>
<evidence type="ECO:0000313" key="8">
    <source>
        <dbReference type="EMBL" id="CAJ0581004.1"/>
    </source>
</evidence>
<dbReference type="FunFam" id="4.10.95.10:FF:000003">
    <property type="entry name" value="Cytochrome c oxidase subunit 6A, mitochondrial"/>
    <property type="match status" value="1"/>
</dbReference>
<organism evidence="8 9">
    <name type="scientific">Mesorhabditis spiculigera</name>
    <dbReference type="NCBI Taxonomy" id="96644"/>
    <lineage>
        <taxon>Eukaryota</taxon>
        <taxon>Metazoa</taxon>
        <taxon>Ecdysozoa</taxon>
        <taxon>Nematoda</taxon>
        <taxon>Chromadorea</taxon>
        <taxon>Rhabditida</taxon>
        <taxon>Rhabditina</taxon>
        <taxon>Rhabditomorpha</taxon>
        <taxon>Rhabditoidea</taxon>
        <taxon>Rhabditidae</taxon>
        <taxon>Mesorhabditinae</taxon>
        <taxon>Mesorhabditis</taxon>
    </lineage>
</organism>
<evidence type="ECO:0000256" key="4">
    <source>
        <dbReference type="ARBA" id="ARBA00023128"/>
    </source>
</evidence>
<proteinExistence type="inferred from homology"/>
<dbReference type="GO" id="GO:0005743">
    <property type="term" value="C:mitochondrial inner membrane"/>
    <property type="evidence" value="ECO:0007669"/>
    <property type="project" value="UniProtKB-SubCell"/>
</dbReference>
<dbReference type="InterPro" id="IPR036418">
    <property type="entry name" value="Cyt_c_oxidase_su6a_sf"/>
</dbReference>
<keyword evidence="9" id="KW-1185">Reference proteome</keyword>
<name>A0AA36D731_9BILA</name>
<sequence length="134" mass="15460">MSLPRLALVARTATLRTAQRNSSGSFYGSNNFDGFKQSLGEQLKTADGTWQTWRKIFWIASVPCMLMTMYAALVDHNKHHAKGRPEYKEYSYLTTRNKPFPWGDGNHTLFHNPTEQWVPGVGFEKEREHHGDHH</sequence>
<protein>
    <recommendedName>
        <fullName evidence="10">Cytochrome c oxidase polypeptide VIa</fullName>
    </recommendedName>
</protein>
<keyword evidence="4" id="KW-0496">Mitochondrion</keyword>
<dbReference type="PANTHER" id="PTHR11504">
    <property type="entry name" value="CYTOCHROME C OXIDASE POLYPEPTIDE VIA"/>
    <property type="match status" value="1"/>
</dbReference>
<evidence type="ECO:0000256" key="6">
    <source>
        <dbReference type="RuleBase" id="RU004396"/>
    </source>
</evidence>
<dbReference type="InterPro" id="IPR001349">
    <property type="entry name" value="Cyt_c_oxidase_su6a"/>
</dbReference>
<evidence type="ECO:0000256" key="3">
    <source>
        <dbReference type="ARBA" id="ARBA00022946"/>
    </source>
</evidence>